<keyword evidence="4 8" id="KW-0863">Zinc-finger</keyword>
<feature type="compositionally biased region" description="Polar residues" evidence="9">
    <location>
        <begin position="92"/>
        <end position="113"/>
    </location>
</feature>
<keyword evidence="2" id="KW-0479">Metal-binding</keyword>
<evidence type="ECO:0000256" key="9">
    <source>
        <dbReference type="SAM" id="MobiDB-lite"/>
    </source>
</evidence>
<dbReference type="PANTHER" id="PTHR24392">
    <property type="entry name" value="ZINC FINGER PROTEIN"/>
    <property type="match status" value="1"/>
</dbReference>
<dbReference type="InterPro" id="IPR036236">
    <property type="entry name" value="Znf_C2H2_sf"/>
</dbReference>
<evidence type="ECO:0000256" key="6">
    <source>
        <dbReference type="ARBA" id="ARBA00023125"/>
    </source>
</evidence>
<reference evidence="11 12" key="1">
    <citation type="submission" date="2018-04" db="EMBL/GenBank/DDBJ databases">
        <title>The genome of golden apple snail Pomacea canaliculata provides insight into stress tolerance and invasive adaptation.</title>
        <authorList>
            <person name="Liu C."/>
            <person name="Liu B."/>
            <person name="Ren Y."/>
            <person name="Zhang Y."/>
            <person name="Wang H."/>
            <person name="Li S."/>
            <person name="Jiang F."/>
            <person name="Yin L."/>
            <person name="Zhang G."/>
            <person name="Qian W."/>
            <person name="Fan W."/>
        </authorList>
    </citation>
    <scope>NUCLEOTIDE SEQUENCE [LARGE SCALE GENOMIC DNA]</scope>
    <source>
        <strain evidence="11">SZHN2017</strain>
        <tissue evidence="11">Muscle</tissue>
    </source>
</reference>
<dbReference type="Proteomes" id="UP000245119">
    <property type="component" value="Linkage Group LG12"/>
</dbReference>
<evidence type="ECO:0000259" key="10">
    <source>
        <dbReference type="PROSITE" id="PS50157"/>
    </source>
</evidence>
<sequence>MCGDNSMPEMEENSEPPSKRRRRGSGASLPDLSHYGETADSYPQDDSSVAGILAITQAANQMVSRQPNFLDDGPVDYNGTLTPGGKPLDLANRSQEQNTSMRDQADGNTSESGSVDGIRTINEKTQKAVVSALKNRQGGKTTTVTRSVTGNVPETSLPYKCTRCEYRARWPSEITQHMKNHSDEKPYCCPNCTYRSKWKWDVVKHMKRCGGGTIKDVIDTTQKKNRGAPPNATVMPEGNVTPTTPQPQAVAGNSVAYIVNTTAADGKIKPAIIVPRDLSASSSSPAVTSAALASALASAQRTRACKP</sequence>
<dbReference type="SUPFAM" id="SSF57667">
    <property type="entry name" value="beta-beta-alpha zinc fingers"/>
    <property type="match status" value="1"/>
</dbReference>
<feature type="region of interest" description="Disordered" evidence="9">
    <location>
        <begin position="222"/>
        <end position="247"/>
    </location>
</feature>
<dbReference type="Gene3D" id="3.30.160.60">
    <property type="entry name" value="Classic Zinc Finger"/>
    <property type="match status" value="2"/>
</dbReference>
<gene>
    <name evidence="11" type="ORF">C0Q70_18707</name>
</gene>
<feature type="domain" description="C2H2-type" evidence="10">
    <location>
        <begin position="159"/>
        <end position="186"/>
    </location>
</feature>
<evidence type="ECO:0000256" key="3">
    <source>
        <dbReference type="ARBA" id="ARBA00022737"/>
    </source>
</evidence>
<evidence type="ECO:0000256" key="1">
    <source>
        <dbReference type="ARBA" id="ARBA00004123"/>
    </source>
</evidence>
<keyword evidence="3" id="KW-0677">Repeat</keyword>
<dbReference type="GO" id="GO:0008270">
    <property type="term" value="F:zinc ion binding"/>
    <property type="evidence" value="ECO:0007669"/>
    <property type="project" value="UniProtKB-KW"/>
</dbReference>
<keyword evidence="7" id="KW-0539">Nucleus</keyword>
<evidence type="ECO:0000313" key="12">
    <source>
        <dbReference type="Proteomes" id="UP000245119"/>
    </source>
</evidence>
<dbReference type="GO" id="GO:0005634">
    <property type="term" value="C:nucleus"/>
    <property type="evidence" value="ECO:0007669"/>
    <property type="project" value="UniProtKB-SubCell"/>
</dbReference>
<evidence type="ECO:0000256" key="5">
    <source>
        <dbReference type="ARBA" id="ARBA00022833"/>
    </source>
</evidence>
<keyword evidence="5" id="KW-0862">Zinc</keyword>
<keyword evidence="12" id="KW-1185">Reference proteome</keyword>
<organism evidence="11 12">
    <name type="scientific">Pomacea canaliculata</name>
    <name type="common">Golden apple snail</name>
    <dbReference type="NCBI Taxonomy" id="400727"/>
    <lineage>
        <taxon>Eukaryota</taxon>
        <taxon>Metazoa</taxon>
        <taxon>Spiralia</taxon>
        <taxon>Lophotrochozoa</taxon>
        <taxon>Mollusca</taxon>
        <taxon>Gastropoda</taxon>
        <taxon>Caenogastropoda</taxon>
        <taxon>Architaenioglossa</taxon>
        <taxon>Ampullarioidea</taxon>
        <taxon>Ampullariidae</taxon>
        <taxon>Pomacea</taxon>
    </lineage>
</organism>
<dbReference type="OrthoDB" id="6365676at2759"/>
<dbReference type="EMBL" id="PZQS01000012">
    <property type="protein sequence ID" value="PVD20551.1"/>
    <property type="molecule type" value="Genomic_DNA"/>
</dbReference>
<dbReference type="PROSITE" id="PS50157">
    <property type="entry name" value="ZINC_FINGER_C2H2_2"/>
    <property type="match status" value="1"/>
</dbReference>
<dbReference type="PANTHER" id="PTHR24392:SF56">
    <property type="entry name" value="ZINC FINGER PROTEIN 510"/>
    <property type="match status" value="1"/>
</dbReference>
<name>A0A2T7NHA6_POMCA</name>
<evidence type="ECO:0000256" key="8">
    <source>
        <dbReference type="PROSITE-ProRule" id="PRU00042"/>
    </source>
</evidence>
<dbReference type="InterPro" id="IPR013087">
    <property type="entry name" value="Znf_C2H2_type"/>
</dbReference>
<evidence type="ECO:0000313" key="11">
    <source>
        <dbReference type="EMBL" id="PVD20551.1"/>
    </source>
</evidence>
<evidence type="ECO:0000256" key="4">
    <source>
        <dbReference type="ARBA" id="ARBA00022771"/>
    </source>
</evidence>
<comment type="subcellular location">
    <subcellularLocation>
        <location evidence="1">Nucleus</location>
    </subcellularLocation>
</comment>
<keyword evidence="6" id="KW-0238">DNA-binding</keyword>
<evidence type="ECO:0000256" key="2">
    <source>
        <dbReference type="ARBA" id="ARBA00022723"/>
    </source>
</evidence>
<accession>A0A2T7NHA6</accession>
<dbReference type="AlphaFoldDB" id="A0A2T7NHA6"/>
<feature type="region of interest" description="Disordered" evidence="9">
    <location>
        <begin position="66"/>
        <end position="116"/>
    </location>
</feature>
<feature type="region of interest" description="Disordered" evidence="9">
    <location>
        <begin position="1"/>
        <end position="45"/>
    </location>
</feature>
<dbReference type="SMART" id="SM00355">
    <property type="entry name" value="ZnF_C2H2"/>
    <property type="match status" value="2"/>
</dbReference>
<dbReference type="GO" id="GO:0003677">
    <property type="term" value="F:DNA binding"/>
    <property type="evidence" value="ECO:0007669"/>
    <property type="project" value="UniProtKB-KW"/>
</dbReference>
<protein>
    <recommendedName>
        <fullName evidence="10">C2H2-type domain-containing protein</fullName>
    </recommendedName>
</protein>
<comment type="caution">
    <text evidence="11">The sequence shown here is derived from an EMBL/GenBank/DDBJ whole genome shotgun (WGS) entry which is preliminary data.</text>
</comment>
<proteinExistence type="predicted"/>
<evidence type="ECO:0000256" key="7">
    <source>
        <dbReference type="ARBA" id="ARBA00023242"/>
    </source>
</evidence>